<dbReference type="InterPro" id="IPR014030">
    <property type="entry name" value="Ketoacyl_synth_N"/>
</dbReference>
<dbReference type="InterPro" id="IPR036736">
    <property type="entry name" value="ACP-like_sf"/>
</dbReference>
<dbReference type="Pfam" id="PF00109">
    <property type="entry name" value="ketoacyl-synt"/>
    <property type="match status" value="1"/>
</dbReference>
<dbReference type="InterPro" id="IPR020806">
    <property type="entry name" value="PKS_PP-bd"/>
</dbReference>
<dbReference type="InterPro" id="IPR013968">
    <property type="entry name" value="PKS_KR"/>
</dbReference>
<evidence type="ECO:0000259" key="9">
    <source>
        <dbReference type="PROSITE" id="PS52004"/>
    </source>
</evidence>
<feature type="region of interest" description="Disordered" evidence="7">
    <location>
        <begin position="1046"/>
        <end position="1071"/>
    </location>
</feature>
<name>A0ABP6CI27_9ACTN</name>
<feature type="compositionally biased region" description="Gly residues" evidence="7">
    <location>
        <begin position="504"/>
        <end position="518"/>
    </location>
</feature>
<evidence type="ECO:0000256" key="7">
    <source>
        <dbReference type="SAM" id="MobiDB-lite"/>
    </source>
</evidence>
<keyword evidence="5" id="KW-0511">Multifunctional enzyme</keyword>
<dbReference type="PROSITE" id="PS52004">
    <property type="entry name" value="KS3_2"/>
    <property type="match status" value="1"/>
</dbReference>
<dbReference type="Pfam" id="PF02801">
    <property type="entry name" value="Ketoacyl-synt_C"/>
    <property type="match status" value="1"/>
</dbReference>
<accession>A0ABP6CI27</accession>
<keyword evidence="3" id="KW-0808">Transferase</keyword>
<dbReference type="PROSITE" id="PS00606">
    <property type="entry name" value="KS3_1"/>
    <property type="match status" value="1"/>
</dbReference>
<gene>
    <name evidence="10" type="ORF">GCM10009863_34910</name>
</gene>
<evidence type="ECO:0000256" key="4">
    <source>
        <dbReference type="ARBA" id="ARBA00023194"/>
    </source>
</evidence>
<dbReference type="Pfam" id="PF00698">
    <property type="entry name" value="Acyl_transf_1"/>
    <property type="match status" value="1"/>
</dbReference>
<evidence type="ECO:0000256" key="3">
    <source>
        <dbReference type="ARBA" id="ARBA00022679"/>
    </source>
</evidence>
<dbReference type="SUPFAM" id="SSF51735">
    <property type="entry name" value="NAD(P)-binding Rossmann-fold domains"/>
    <property type="match status" value="2"/>
</dbReference>
<evidence type="ECO:0000313" key="11">
    <source>
        <dbReference type="Proteomes" id="UP001501447"/>
    </source>
</evidence>
<sequence length="1705" mass="175055">MTYTRPGNEERLVRHLRTMSGELRAARRRVGELEGQWTEPVAVVGIGCRYPGGVTSAGDLWRVVSETRDTVSGLPADRGWDVAGLFAADGDTPARSRTRAGGFLYDAARFDAEFFGISPREAQAMDPQQRLLLETSWEAVENAQIAPHSLRDSRTGVFAGSNIQDYAHVLAAAPEAAEGHVVTGTTGAMVSGRISYVLGLTGPSETIDTACSSSLVALHLAVRALRAGECSAALAGGATVLTTPRAFSEFSRQGVLAPDGRCKAFGADADGFGLAEGAAMLFLERLSDAHRHGRRVLALIRGSAVNSDGASNGITAPNGPSQERVIRDALAAAGVAAGEVDLVEAHGTGTRLGDPIEARALMAVYGAARGADAPLWVGSVKSNIGHTQAAAGVAGVIKAVLALRHRTLPPTLHAEVPTREVDWSAGTVLPLTAAREWPGGKRPGRAAVSAFGISGTNAHLIVEEAPGTGTGRDAGARPAVGARPGTGARRATDARPADEAAVGAAGGAGAGAGAGGTAAAGAAGEAGVPGDPPLLPWLLSAHSAPALAAQAGNLLAWTAGQPAAGPADIARALVRTRSRFAHRAVLLADGTAPLRAALGALATGRPSPDLVYGQAADPGRLAFLLPGQGSQRPGMGRELYAEFPAYAAAFEAVCAHMDPRLPQPLREVVFARAGTAGAALLERTEFAQPALFAVEVALFALLEAWGVRPDRLLGHSVGALAAAHLCGVLSLPDACAVVAARGRLMQALPPGGAMAAIQAAEEEVLPLLSRHQGRAALAAVNGPGSVVVAGDQDEVAELCAHWQGLGRRIKRLDVSHAFHSPRMDGMLDDFLKVTSAVEWGEPAIPLVSDVTGTLATERELADPRYWVAHARRTVRFHDGLCALRADGVSAFLELGPGGALTSMAADSGADAAALHVALLPRGRPEARSAVTALARLHCHGIEPDWTALLPGQGPQLDLPTYPFQRQRYWLEPEDHPGTAEDRRFWSLVDDSASGPDALAAELGVAPDVTLPDLLPALRRRREGATRRAGSGGWRYGVVWRPVPGAERPVPDAEAPAGAEGADGGEGAASAGEFAGAEGGVLAGTWLVVGDDEDGIGDALGRQGAEVTRLPVTGPADRAELARLLAALPPRAGVVSTLALAPADPDADGSVALAATLALLQALGDTGTTAPLWCLTRGAVAVSEEETPDLAGAAVWGLGRVAALEHPDRWGGLIDLPPAAPAGQDPLLGAALTGAEDQLALREGGLLARRVVPRHATIAAEPRLSGTALVTGGTGGLGAHVARSLAARGVRHLLLVSRRGPETPGARRLREELAALGATATIRSCDVSDRAALAGVLAEVPEAQPLRAVVHAAGVLDDGILDAQTPERLATVLAAKSVAARHLHELTCGHELDAFVLFSSVAGVLGTPGQANYAAANAQLDALAEYRHALGHPATSVAWGPWAEDGMAHGLATGRLRESGLRPMAPEPALDALWDAVGDGAPTVLVADVDWDTFGARTTALRPSPQLAELTDSATGPRGPAPTLAHELPGLPGAERHARLLGVVREHVAATLGHGPQWRPAPDRAFGSLGFDSLLAVELRNRLDAVTGLKLPSTLVFDHPTPEALATFLLAELMEEATVGPETALAGIDRLESVLATASCLDGAARGAVEARLRELLKNWSAGPADDGPADGGSAALTQASAEEVVGFINGQLGITLGPGPDRPKP</sequence>
<dbReference type="RefSeq" id="WP_344566960.1">
    <property type="nucleotide sequence ID" value="NZ_BAAARJ010000010.1"/>
</dbReference>
<feature type="domain" description="Carrier" evidence="8">
    <location>
        <begin position="1537"/>
        <end position="1612"/>
    </location>
</feature>
<evidence type="ECO:0000256" key="1">
    <source>
        <dbReference type="ARBA" id="ARBA00022450"/>
    </source>
</evidence>
<dbReference type="InterPro" id="IPR006162">
    <property type="entry name" value="Ppantetheine_attach_site"/>
</dbReference>
<feature type="compositionally biased region" description="Low complexity" evidence="7">
    <location>
        <begin position="471"/>
        <end position="489"/>
    </location>
</feature>
<dbReference type="CDD" id="cd08952">
    <property type="entry name" value="KR_1_SDR_x"/>
    <property type="match status" value="1"/>
</dbReference>
<dbReference type="Gene3D" id="3.30.70.3290">
    <property type="match status" value="1"/>
</dbReference>
<dbReference type="Gene3D" id="1.10.1200.10">
    <property type="entry name" value="ACP-like"/>
    <property type="match status" value="1"/>
</dbReference>
<dbReference type="SMART" id="SM00825">
    <property type="entry name" value="PKS_KS"/>
    <property type="match status" value="1"/>
</dbReference>
<dbReference type="PROSITE" id="PS00012">
    <property type="entry name" value="PHOSPHOPANTETHEINE"/>
    <property type="match status" value="1"/>
</dbReference>
<keyword evidence="2" id="KW-0597">Phosphoprotein</keyword>
<evidence type="ECO:0000256" key="6">
    <source>
        <dbReference type="ARBA" id="ARBA00023315"/>
    </source>
</evidence>
<dbReference type="SMART" id="SM00823">
    <property type="entry name" value="PKS_PP"/>
    <property type="match status" value="1"/>
</dbReference>
<dbReference type="SUPFAM" id="SSF55048">
    <property type="entry name" value="Probable ACP-binding domain of malonyl-CoA ACP transacylase"/>
    <property type="match status" value="1"/>
</dbReference>
<dbReference type="InterPro" id="IPR020841">
    <property type="entry name" value="PKS_Beta-ketoAc_synthase_dom"/>
</dbReference>
<dbReference type="InterPro" id="IPR018201">
    <property type="entry name" value="Ketoacyl_synth_AS"/>
</dbReference>
<dbReference type="InterPro" id="IPR036291">
    <property type="entry name" value="NAD(P)-bd_dom_sf"/>
</dbReference>
<dbReference type="SMART" id="SM00827">
    <property type="entry name" value="PKS_AT"/>
    <property type="match status" value="1"/>
</dbReference>
<dbReference type="SUPFAM" id="SSF53901">
    <property type="entry name" value="Thiolase-like"/>
    <property type="match status" value="1"/>
</dbReference>
<proteinExistence type="predicted"/>
<dbReference type="PANTHER" id="PTHR43775:SF51">
    <property type="entry name" value="INACTIVE PHENOLPHTHIOCEROL SYNTHESIS POLYKETIDE SYNTHASE TYPE I PKS1-RELATED"/>
    <property type="match status" value="1"/>
</dbReference>
<keyword evidence="4" id="KW-0045">Antibiotic biosynthesis</keyword>
<dbReference type="Gene3D" id="3.40.47.10">
    <property type="match status" value="1"/>
</dbReference>
<feature type="region of interest" description="Disordered" evidence="7">
    <location>
        <begin position="465"/>
        <end position="525"/>
    </location>
</feature>
<evidence type="ECO:0000256" key="2">
    <source>
        <dbReference type="ARBA" id="ARBA00022553"/>
    </source>
</evidence>
<dbReference type="InterPro" id="IPR050091">
    <property type="entry name" value="PKS_NRPS_Biosynth_Enz"/>
</dbReference>
<dbReference type="PANTHER" id="PTHR43775">
    <property type="entry name" value="FATTY ACID SYNTHASE"/>
    <property type="match status" value="1"/>
</dbReference>
<dbReference type="InterPro" id="IPR009081">
    <property type="entry name" value="PP-bd_ACP"/>
</dbReference>
<reference evidence="11" key="1">
    <citation type="journal article" date="2019" name="Int. J. Syst. Evol. Microbiol.">
        <title>The Global Catalogue of Microorganisms (GCM) 10K type strain sequencing project: providing services to taxonomists for standard genome sequencing and annotation.</title>
        <authorList>
            <consortium name="The Broad Institute Genomics Platform"/>
            <consortium name="The Broad Institute Genome Sequencing Center for Infectious Disease"/>
            <person name="Wu L."/>
            <person name="Ma J."/>
        </authorList>
    </citation>
    <scope>NUCLEOTIDE SEQUENCE [LARGE SCALE GENOMIC DNA]</scope>
    <source>
        <strain evidence="11">JCM 16373</strain>
    </source>
</reference>
<keyword evidence="11" id="KW-1185">Reference proteome</keyword>
<dbReference type="InterPro" id="IPR016035">
    <property type="entry name" value="Acyl_Trfase/lysoPLipase"/>
</dbReference>
<evidence type="ECO:0000256" key="5">
    <source>
        <dbReference type="ARBA" id="ARBA00023268"/>
    </source>
</evidence>
<dbReference type="InterPro" id="IPR016039">
    <property type="entry name" value="Thiolase-like"/>
</dbReference>
<dbReference type="InterPro" id="IPR001227">
    <property type="entry name" value="Ac_transferase_dom_sf"/>
</dbReference>
<dbReference type="InterPro" id="IPR057326">
    <property type="entry name" value="KR_dom"/>
</dbReference>
<dbReference type="CDD" id="cd00833">
    <property type="entry name" value="PKS"/>
    <property type="match status" value="1"/>
</dbReference>
<keyword evidence="6" id="KW-0012">Acyltransferase</keyword>
<dbReference type="Proteomes" id="UP001501447">
    <property type="component" value="Unassembled WGS sequence"/>
</dbReference>
<evidence type="ECO:0000313" key="10">
    <source>
        <dbReference type="EMBL" id="GAA2617951.1"/>
    </source>
</evidence>
<protein>
    <submittedName>
        <fullName evidence="10">Uncharacterized protein</fullName>
    </submittedName>
</protein>
<dbReference type="InterPro" id="IPR014031">
    <property type="entry name" value="Ketoacyl_synth_C"/>
</dbReference>
<comment type="caution">
    <text evidence="10">The sequence shown here is derived from an EMBL/GenBank/DDBJ whole genome shotgun (WGS) entry which is preliminary data.</text>
</comment>
<dbReference type="Pfam" id="PF00550">
    <property type="entry name" value="PP-binding"/>
    <property type="match status" value="1"/>
</dbReference>
<dbReference type="InterPro" id="IPR014043">
    <property type="entry name" value="Acyl_transferase_dom"/>
</dbReference>
<dbReference type="PROSITE" id="PS50075">
    <property type="entry name" value="CARRIER"/>
    <property type="match status" value="1"/>
</dbReference>
<dbReference type="Gene3D" id="3.40.366.10">
    <property type="entry name" value="Malonyl-Coenzyme A Acyl Carrier Protein, domain 2"/>
    <property type="match status" value="1"/>
</dbReference>
<dbReference type="EMBL" id="BAAARJ010000010">
    <property type="protein sequence ID" value="GAA2617951.1"/>
    <property type="molecule type" value="Genomic_DNA"/>
</dbReference>
<organism evidence="10 11">
    <name type="scientific">Streptomyces axinellae</name>
    <dbReference type="NCBI Taxonomy" id="552788"/>
    <lineage>
        <taxon>Bacteria</taxon>
        <taxon>Bacillati</taxon>
        <taxon>Actinomycetota</taxon>
        <taxon>Actinomycetes</taxon>
        <taxon>Kitasatosporales</taxon>
        <taxon>Streptomycetaceae</taxon>
        <taxon>Streptomyces</taxon>
    </lineage>
</organism>
<dbReference type="SMART" id="SM00822">
    <property type="entry name" value="PKS_KR"/>
    <property type="match status" value="1"/>
</dbReference>
<evidence type="ECO:0000259" key="8">
    <source>
        <dbReference type="PROSITE" id="PS50075"/>
    </source>
</evidence>
<dbReference type="SUPFAM" id="SSF52151">
    <property type="entry name" value="FabD/lysophospholipase-like"/>
    <property type="match status" value="1"/>
</dbReference>
<dbReference type="Gene3D" id="6.10.140.1830">
    <property type="match status" value="1"/>
</dbReference>
<keyword evidence="1" id="KW-0596">Phosphopantetheine</keyword>
<dbReference type="Gene3D" id="3.40.50.720">
    <property type="entry name" value="NAD(P)-binding Rossmann-like Domain"/>
    <property type="match status" value="1"/>
</dbReference>
<feature type="domain" description="Ketosynthase family 3 (KS3)" evidence="9">
    <location>
        <begin position="38"/>
        <end position="464"/>
    </location>
</feature>
<dbReference type="InterPro" id="IPR016036">
    <property type="entry name" value="Malonyl_transacylase_ACP-bd"/>
</dbReference>
<dbReference type="SUPFAM" id="SSF47336">
    <property type="entry name" value="ACP-like"/>
    <property type="match status" value="1"/>
</dbReference>
<dbReference type="Pfam" id="PF08659">
    <property type="entry name" value="KR"/>
    <property type="match status" value="1"/>
</dbReference>